<protein>
    <submittedName>
        <fullName evidence="1">Uncharacterized protein</fullName>
    </submittedName>
</protein>
<dbReference type="Proteomes" id="UP000324800">
    <property type="component" value="Unassembled WGS sequence"/>
</dbReference>
<evidence type="ECO:0000313" key="2">
    <source>
        <dbReference type="EMBL" id="KAA6376409.1"/>
    </source>
</evidence>
<comment type="caution">
    <text evidence="1">The sequence shown here is derived from an EMBL/GenBank/DDBJ whole genome shotgun (WGS) entry which is preliminary data.</text>
</comment>
<sequence length="39" mass="4442">KYSAYFLPQAASARELRHWLDGEPVADVWCCDQSLAQSE</sequence>
<reference evidence="1 3" key="1">
    <citation type="submission" date="2019-03" db="EMBL/GenBank/DDBJ databases">
        <title>Single cell metagenomics reveals metabolic interactions within the superorganism composed of flagellate Streblomastix strix and complex community of Bacteroidetes bacteria on its surface.</title>
        <authorList>
            <person name="Treitli S.C."/>
            <person name="Kolisko M."/>
            <person name="Husnik F."/>
            <person name="Keeling P."/>
            <person name="Hampl V."/>
        </authorList>
    </citation>
    <scope>NUCLEOTIDE SEQUENCE [LARGE SCALE GENOMIC DNA]</scope>
    <source>
        <strain evidence="1">ST1C</strain>
    </source>
</reference>
<evidence type="ECO:0000313" key="1">
    <source>
        <dbReference type="EMBL" id="KAA6356071.1"/>
    </source>
</evidence>
<dbReference type="EMBL" id="SNRW01010545">
    <property type="protein sequence ID" value="KAA6376409.1"/>
    <property type="molecule type" value="Genomic_DNA"/>
</dbReference>
<name>A0A5J4TEM0_9EUKA</name>
<proteinExistence type="predicted"/>
<evidence type="ECO:0000313" key="3">
    <source>
        <dbReference type="Proteomes" id="UP000324800"/>
    </source>
</evidence>
<accession>A0A5J4TEM0</accession>
<gene>
    <name evidence="2" type="ORF">EZS28_028063</name>
    <name evidence="1" type="ORF">EZS28_048401</name>
</gene>
<feature type="non-terminal residue" evidence="1">
    <location>
        <position position="1"/>
    </location>
</feature>
<dbReference type="EMBL" id="SNRW01033582">
    <property type="protein sequence ID" value="KAA6356071.1"/>
    <property type="molecule type" value="Genomic_DNA"/>
</dbReference>
<organism evidence="1 3">
    <name type="scientific">Streblomastix strix</name>
    <dbReference type="NCBI Taxonomy" id="222440"/>
    <lineage>
        <taxon>Eukaryota</taxon>
        <taxon>Metamonada</taxon>
        <taxon>Preaxostyla</taxon>
        <taxon>Oxymonadida</taxon>
        <taxon>Streblomastigidae</taxon>
        <taxon>Streblomastix</taxon>
    </lineage>
</organism>
<dbReference type="AlphaFoldDB" id="A0A5J4TEM0"/>